<gene>
    <name evidence="1" type="ORF">XAT740_LOCUS7042</name>
</gene>
<dbReference type="EMBL" id="CAJNOR010000330">
    <property type="protein sequence ID" value="CAF0881833.1"/>
    <property type="molecule type" value="Genomic_DNA"/>
</dbReference>
<evidence type="ECO:0000313" key="2">
    <source>
        <dbReference type="Proteomes" id="UP000663828"/>
    </source>
</evidence>
<sequence>MWLACLIQFSELRINANNIILKQRYSESVDMKEMINWRQLYNESQMIRPEDKEVLTERICRLVSIYKNDMMEQDLHRYVQRLSTIFRCCQMCSPKSYTNYRWIDTQIAGTKKLYDLRLSGQSVSPLVYYWYKTIVKPCDERGQVSDFKQGDEQSDLSISLLSNMNENVVVKTRFWKSIFPTFLHDLIMKFQMYYTYRKIRSLSSSIEVHNQPMKTFRYLFQTNIAPIFVCFIYNENSFREIFWMFRHLITVFNWPTATKIFASHSFQTSSRFERMIMNHLGFVDLSGLNMNRIDLYCYICRCLKTCQQNGPIILLLDYSTIFQRNSSDFYLISFLCDLIRFDLSIPDMLFIPTRLHRSNLSFSQPFLFKELVESIVKKMNIHKQFYELIKCKDEVVSRFLDCILLHLAYDTNQLVTTNLEFDHAITCIELCQLTNNPVRLLSIDAMYNTLQIALKTCSFISTDNHRWNEITVKNMKKYQLLNKKSKSNLFSVILREYFLDILAALSILSKVQHVGTQSRVLEIEMSNQLTFLLFTFGTKQNLNIRPCLNLYQIIQQIIQLCQTRKYILTDCLPQKPMHFHETILSDHEWSEDEENDLMGEEFVDYDEDDDEIIINDLPNRVSDTVKPMHRICFHENEFQLRFFAKLIGPTIKAIVYILKYHIENQFETFTLQLPSLYDFGELFDLNLNEVLLYIRRAYACRLAEHLNLSDEVLMIFQPMDEKIYPLSMDILVMIYGEFVKLLSCCDME</sequence>
<proteinExistence type="predicted"/>
<accession>A0A813YBI3</accession>
<evidence type="ECO:0000313" key="1">
    <source>
        <dbReference type="EMBL" id="CAF0881833.1"/>
    </source>
</evidence>
<dbReference type="Proteomes" id="UP000663828">
    <property type="component" value="Unassembled WGS sequence"/>
</dbReference>
<reference evidence="1" key="1">
    <citation type="submission" date="2021-02" db="EMBL/GenBank/DDBJ databases">
        <authorList>
            <person name="Nowell W R."/>
        </authorList>
    </citation>
    <scope>NUCLEOTIDE SEQUENCE</scope>
</reference>
<comment type="caution">
    <text evidence="1">The sequence shown here is derived from an EMBL/GenBank/DDBJ whole genome shotgun (WGS) entry which is preliminary data.</text>
</comment>
<name>A0A813YBI3_ADIRI</name>
<organism evidence="1 2">
    <name type="scientific">Adineta ricciae</name>
    <name type="common">Rotifer</name>
    <dbReference type="NCBI Taxonomy" id="249248"/>
    <lineage>
        <taxon>Eukaryota</taxon>
        <taxon>Metazoa</taxon>
        <taxon>Spiralia</taxon>
        <taxon>Gnathifera</taxon>
        <taxon>Rotifera</taxon>
        <taxon>Eurotatoria</taxon>
        <taxon>Bdelloidea</taxon>
        <taxon>Adinetida</taxon>
        <taxon>Adinetidae</taxon>
        <taxon>Adineta</taxon>
    </lineage>
</organism>
<dbReference type="AlphaFoldDB" id="A0A813YBI3"/>
<protein>
    <submittedName>
        <fullName evidence="1">Uncharacterized protein</fullName>
    </submittedName>
</protein>
<keyword evidence="2" id="KW-1185">Reference proteome</keyword>